<dbReference type="OrthoDB" id="411372at2759"/>
<gene>
    <name evidence="1" type="ORF">BC936DRAFT_145286</name>
</gene>
<dbReference type="SMART" id="SM00356">
    <property type="entry name" value="ZnF_C3H1"/>
    <property type="match status" value="2"/>
</dbReference>
<evidence type="ECO:0000313" key="1">
    <source>
        <dbReference type="EMBL" id="RUP47833.1"/>
    </source>
</evidence>
<dbReference type="InterPro" id="IPR036855">
    <property type="entry name" value="Znf_CCCH_sf"/>
</dbReference>
<dbReference type="Gene3D" id="4.10.1000.10">
    <property type="entry name" value="Zinc finger, CCCH-type"/>
    <property type="match status" value="1"/>
</dbReference>
<name>A0A433DAF9_9FUNG</name>
<dbReference type="GO" id="GO:0061630">
    <property type="term" value="F:ubiquitin protein ligase activity"/>
    <property type="evidence" value="ECO:0007669"/>
    <property type="project" value="InterPro"/>
</dbReference>
<keyword evidence="2" id="KW-1185">Reference proteome</keyword>
<sequence>MLKSVSTRMAPPGLEDNYSGLMSKSTPRAVVALGFRGNSGNSGNGGGSSARFVGRALHVTPKHRHPSHQSAAAYQLYQPQSFSSAQALSAVAIPTLTVQPSADLAETELNMDPAVGEAAAQLSQMAVSPSRSSQPYPRKSKSTSQPSQNGETSPLTSPKAGPSAKASTNLSHIPCKFFKAGACTAGKNCVFSHNKDPTAESYVCKYYLKGNCKFGNKCALSHQLPNDRKGMNGRPMNMGRLTASHSSGTRSSSGQMEMRSPRAGGAIPIVGEYGQSPVSPNRGSFGDSGSPFNRISIGAKSPTMDHSPSRPFSHLTASIKQPQPQDYYGSSPSSFYDEPRKRNLIAVAPSSSNHLAPLPIRQKPVPDVYKASPTGSDLGSSPFHNPSATSLFLPPMSYGSDNGGVLSPSHLQTLRSIPEGGDYFGDVEDYVDEEDLDLGQEQGILPASLNELLTPNELEIRRQRDERVSASFRDIRRIHSDFERDDRYLSLYSSSADPHNGPMLIGRSLPVGVGVGLGLSRSYGSQRNGDQGSDETSISFFFKSSPRGGSGFEYQEDLSIPGNNNDTFASHQRTTAINIPGSHSFSQASHSVPTGHGAFGKPLGADPFSPFLNDDEVQFYMEDEEPAGGFGGPYGAPGPQQGGGKAPMSYSAIAKSGLKDSGAAGGVSIDSRRNEPVRGP</sequence>
<dbReference type="PROSITE" id="PS50103">
    <property type="entry name" value="ZF_C3H1"/>
    <property type="match status" value="2"/>
</dbReference>
<dbReference type="InterPro" id="IPR045072">
    <property type="entry name" value="MKRN-like"/>
</dbReference>
<accession>A0A433DAF9</accession>
<protein>
    <submittedName>
        <fullName evidence="1">Uncharacterized protein</fullName>
    </submittedName>
</protein>
<dbReference type="Proteomes" id="UP000268093">
    <property type="component" value="Unassembled WGS sequence"/>
</dbReference>
<dbReference type="InterPro" id="IPR041367">
    <property type="entry name" value="Znf-CCCH_4"/>
</dbReference>
<dbReference type="Pfam" id="PF18044">
    <property type="entry name" value="zf-CCCH_4"/>
    <property type="match status" value="1"/>
</dbReference>
<evidence type="ECO:0000313" key="2">
    <source>
        <dbReference type="Proteomes" id="UP000268093"/>
    </source>
</evidence>
<dbReference type="EMBL" id="RBNI01004059">
    <property type="protein sequence ID" value="RUP47833.1"/>
    <property type="molecule type" value="Genomic_DNA"/>
</dbReference>
<dbReference type="InterPro" id="IPR000571">
    <property type="entry name" value="Znf_CCCH"/>
</dbReference>
<dbReference type="SUPFAM" id="SSF90229">
    <property type="entry name" value="CCCH zinc finger"/>
    <property type="match status" value="2"/>
</dbReference>
<reference evidence="1 2" key="1">
    <citation type="journal article" date="2018" name="New Phytol.">
        <title>Phylogenomics of Endogonaceae and evolution of mycorrhizas within Mucoromycota.</title>
        <authorList>
            <person name="Chang Y."/>
            <person name="Desiro A."/>
            <person name="Na H."/>
            <person name="Sandor L."/>
            <person name="Lipzen A."/>
            <person name="Clum A."/>
            <person name="Barry K."/>
            <person name="Grigoriev I.V."/>
            <person name="Martin F.M."/>
            <person name="Stajich J.E."/>
            <person name="Smith M.E."/>
            <person name="Bonito G."/>
            <person name="Spatafora J.W."/>
        </authorList>
    </citation>
    <scope>NUCLEOTIDE SEQUENCE [LARGE SCALE GENOMIC DNA]</scope>
    <source>
        <strain evidence="1 2">GMNB39</strain>
    </source>
</reference>
<dbReference type="PANTHER" id="PTHR11224">
    <property type="entry name" value="MAKORIN-RELATED"/>
    <property type="match status" value="1"/>
</dbReference>
<organism evidence="1 2">
    <name type="scientific">Jimgerdemannia flammicorona</name>
    <dbReference type="NCBI Taxonomy" id="994334"/>
    <lineage>
        <taxon>Eukaryota</taxon>
        <taxon>Fungi</taxon>
        <taxon>Fungi incertae sedis</taxon>
        <taxon>Mucoromycota</taxon>
        <taxon>Mucoromycotina</taxon>
        <taxon>Endogonomycetes</taxon>
        <taxon>Endogonales</taxon>
        <taxon>Endogonaceae</taxon>
        <taxon>Jimgerdemannia</taxon>
    </lineage>
</organism>
<dbReference type="PANTHER" id="PTHR11224:SF10">
    <property type="entry name" value="IP09428P-RELATED"/>
    <property type="match status" value="1"/>
</dbReference>
<dbReference type="Pfam" id="PF14608">
    <property type="entry name" value="zf-CCCH_2"/>
    <property type="match status" value="1"/>
</dbReference>
<dbReference type="GO" id="GO:0000209">
    <property type="term" value="P:protein polyubiquitination"/>
    <property type="evidence" value="ECO:0007669"/>
    <property type="project" value="InterPro"/>
</dbReference>
<dbReference type="GO" id="GO:0008270">
    <property type="term" value="F:zinc ion binding"/>
    <property type="evidence" value="ECO:0007669"/>
    <property type="project" value="UniProtKB-KW"/>
</dbReference>
<comment type="caution">
    <text evidence="1">The sequence shown here is derived from an EMBL/GenBank/DDBJ whole genome shotgun (WGS) entry which is preliminary data.</text>
</comment>
<proteinExistence type="predicted"/>